<name>A0ACC3N0N6_9PEZI</name>
<gene>
    <name evidence="1" type="ORF">LTR37_012094</name>
</gene>
<dbReference type="EMBL" id="JAUTXU010000110">
    <property type="protein sequence ID" value="KAK3707452.1"/>
    <property type="molecule type" value="Genomic_DNA"/>
</dbReference>
<reference evidence="1" key="1">
    <citation type="submission" date="2023-07" db="EMBL/GenBank/DDBJ databases">
        <title>Black Yeasts Isolated from many extreme environments.</title>
        <authorList>
            <person name="Coleine C."/>
            <person name="Stajich J.E."/>
            <person name="Selbmann L."/>
        </authorList>
    </citation>
    <scope>NUCLEOTIDE SEQUENCE</scope>
    <source>
        <strain evidence="1">CCFEE 5714</strain>
    </source>
</reference>
<accession>A0ACC3N0N6</accession>
<proteinExistence type="predicted"/>
<comment type="caution">
    <text evidence="1">The sequence shown here is derived from an EMBL/GenBank/DDBJ whole genome shotgun (WGS) entry which is preliminary data.</text>
</comment>
<dbReference type="Proteomes" id="UP001281147">
    <property type="component" value="Unassembled WGS sequence"/>
</dbReference>
<keyword evidence="2" id="KW-1185">Reference proteome</keyword>
<evidence type="ECO:0000313" key="1">
    <source>
        <dbReference type="EMBL" id="KAK3707452.1"/>
    </source>
</evidence>
<evidence type="ECO:0000313" key="2">
    <source>
        <dbReference type="Proteomes" id="UP001281147"/>
    </source>
</evidence>
<sequence length="1613" mass="175963">MEDAGLVAGSTQSTQKDRVGVFYGVTSNDWMETNSAQNIDTYFIPGGNRAFIPGRVNYFFKFSGPSHSVDTACSSSLAAMHLACNALWRREVDTALAGGTNVLTNPDFTSGLDRGHFLSRTGNCKTFDDTADGYCRGEGVVTFVLKRLEDALTDNDPIRAVILGAYTNHSAEAESITRPHVGAQKQVFSKILQDSGVQPLSISYVEMHGTGKQVGDAGEMQSVLETFSPPQKKRRSRGQALYIGSAKANIGHGEAASGATSLAKVLLMMKHDVVPPHCGIKTRLNKKFPQDLDTRQTFIADRLIPWSRKTNGTRRVFVNNFSAAGGNSALLIEDAPLRTEARVDLRMTFPICISARTATALEKNFKALKDFVGDRSVETKFLADVSYTTTARRAQHPHRALISTSTILGLKEGLQSAIDHRVGSTRSRTAPNMISAFTCQGSQYYGMARQFYNSFSSFRGDLDRFAYIARSFGFPSFLPIVTARGQDLRAPSPSQTQLALTCLQIALARLWMSWNIKPALVIGHSLGEYAALCIAGVLSVSDTIYLVGTRAQLLEERCTKDSHAMLAVRASPEQISELLYDEPVEVACRNGPTDTVLSGQQSHIQLVERSLREQGIKCTLVKVSFAFHSAQVDPILEDFRRAAQGVRFREPTISVLSPLRARAETHFDDEYLRDHCRQAVDFEGVLQAAQRTHAIQKGHMVLEIGRQPVLSGMFKSTFGNEVPTLPSLAQGQDSWKVTTTSLASLYQSGHNVNWVEYNRDFRHRVVELPHYAWDLQHYWIDYVHDWSLRKGDPLPTAPLQPTPVLELPMSTTIHKASPYAMLRESGQIVIESDICRADLAQVVHGHEVDGFPLCTPSVYADIALAVGRHLAQTHNTTVAHKIVNIEKMNITKALIARVKGLQILRTTVQYDAVEKVASCKFESLTDTGSVHGEHATCSIGFLDKSELEVDAAGTQLKINALRQGLLDNTAYQFNRSMIYKCIGALANFDPKYRGLLSVTMNSASFEAHSTVEFSGVSLDGSFHTHPALIDALSQVGEFVMNCNDRSDLNKEVFVDHGWGALCMFEPISATETYHTHVKMREAPGKLWKGDITVLKGEEVVAKFCGIALQSVPRRLLKMVLASDEGKTTIEQPANAHYPASSTPKTAYMPSQATKSTQPSSNILAAKFMDIISEESGLAIDDLGDDVSLTELGVDSLMSLLIVSRIHDELEIDIDHNAFADMGTVGGMKAYIEGPSSSGSSCSQGSSTPYDGSQTTIDTPPRSALDGEPELFGHKRPSNPAHVDGTHGAHIVGHRHSIPNGALFPCGTEDSDASIAASQPSAGPRPPWRVHTTSPDRLHSGSEASTEVVETSVVVQGTVRTAERILFLLPDGSGSAHSYVDVPNVRRSLAIVGLNCPFRTDAAAMKHTSLDILTKSYVTEIRRRQSHGPFHLGGWSAGGILAYCVTQMLIGEGEEVANLLLIDSPAPTGLSHLPQRFYDHCQSTGLFCAKMPGSNGTPAWLLPHFEATIDLLHEYFAEPLLSSRMPKTSIIWAADCVFDGVDFELLPKAGLNEEEGEAVKFLTEKRVNVTAGAWARLFPGGQVSVTVAEGTHHFSLMHDKAGVLADFIDASLLP</sequence>
<organism evidence="1 2">
    <name type="scientific">Vermiconidia calcicola</name>
    <dbReference type="NCBI Taxonomy" id="1690605"/>
    <lineage>
        <taxon>Eukaryota</taxon>
        <taxon>Fungi</taxon>
        <taxon>Dikarya</taxon>
        <taxon>Ascomycota</taxon>
        <taxon>Pezizomycotina</taxon>
        <taxon>Dothideomycetes</taxon>
        <taxon>Dothideomycetidae</taxon>
        <taxon>Mycosphaerellales</taxon>
        <taxon>Extremaceae</taxon>
        <taxon>Vermiconidia</taxon>
    </lineage>
</organism>
<protein>
    <submittedName>
        <fullName evidence="1">Uncharacterized protein</fullName>
    </submittedName>
</protein>